<feature type="region of interest" description="Disordered" evidence="1">
    <location>
        <begin position="51"/>
        <end position="72"/>
    </location>
</feature>
<sequence length="97" mass="10418">MMAVSEAISASGGWIVDHTLFSNIMATIRFAIPPAGLDDLKGRIMAAGIRLETADRPEPQQAGSKDPRPQDEILGSLNLTFIHNDPDLRIELPAVPG</sequence>
<comment type="caution">
    <text evidence="2">The sequence shown here is derived from an EMBL/GenBank/DDBJ whole genome shotgun (WGS) entry which is preliminary data.</text>
</comment>
<gene>
    <name evidence="2" type="ORF">QO018_000164</name>
</gene>
<evidence type="ECO:0000313" key="2">
    <source>
        <dbReference type="EMBL" id="MDQ0531332.1"/>
    </source>
</evidence>
<proteinExistence type="predicted"/>
<protein>
    <submittedName>
        <fullName evidence="2">Uncharacterized protein</fullName>
    </submittedName>
</protein>
<name>A0ABU0MD24_9PROT</name>
<keyword evidence="3" id="KW-1185">Reference proteome</keyword>
<accession>A0ABU0MD24</accession>
<dbReference type="Proteomes" id="UP001244552">
    <property type="component" value="Unassembled WGS sequence"/>
</dbReference>
<dbReference type="EMBL" id="JAUSVU010000001">
    <property type="protein sequence ID" value="MDQ0531332.1"/>
    <property type="molecule type" value="Genomic_DNA"/>
</dbReference>
<evidence type="ECO:0000313" key="3">
    <source>
        <dbReference type="Proteomes" id="UP001244552"/>
    </source>
</evidence>
<evidence type="ECO:0000256" key="1">
    <source>
        <dbReference type="SAM" id="MobiDB-lite"/>
    </source>
</evidence>
<dbReference type="RefSeq" id="WP_246512690.1">
    <property type="nucleotide sequence ID" value="NZ_JAGINO010000001.1"/>
</dbReference>
<organism evidence="2 3">
    <name type="scientific">Azospirillum picis</name>
    <dbReference type="NCBI Taxonomy" id="488438"/>
    <lineage>
        <taxon>Bacteria</taxon>
        <taxon>Pseudomonadati</taxon>
        <taxon>Pseudomonadota</taxon>
        <taxon>Alphaproteobacteria</taxon>
        <taxon>Rhodospirillales</taxon>
        <taxon>Azospirillaceae</taxon>
        <taxon>Azospirillum</taxon>
    </lineage>
</organism>
<reference evidence="2 3" key="1">
    <citation type="submission" date="2023-07" db="EMBL/GenBank/DDBJ databases">
        <title>Genomic Encyclopedia of Type Strains, Phase IV (KMG-IV): sequencing the most valuable type-strain genomes for metagenomic binning, comparative biology and taxonomic classification.</title>
        <authorList>
            <person name="Goeker M."/>
        </authorList>
    </citation>
    <scope>NUCLEOTIDE SEQUENCE [LARGE SCALE GENOMIC DNA]</scope>
    <source>
        <strain evidence="2 3">DSM 19922</strain>
    </source>
</reference>